<name>A0ABW3F7F3_9PROT</name>
<dbReference type="SUPFAM" id="SSF53335">
    <property type="entry name" value="S-adenosyl-L-methionine-dependent methyltransferases"/>
    <property type="match status" value="1"/>
</dbReference>
<dbReference type="GO" id="GO:0008168">
    <property type="term" value="F:methyltransferase activity"/>
    <property type="evidence" value="ECO:0007669"/>
    <property type="project" value="UniProtKB-KW"/>
</dbReference>
<reference evidence="3" key="1">
    <citation type="journal article" date="2019" name="Int. J. Syst. Evol. Microbiol.">
        <title>The Global Catalogue of Microorganisms (GCM) 10K type strain sequencing project: providing services to taxonomists for standard genome sequencing and annotation.</title>
        <authorList>
            <consortium name="The Broad Institute Genomics Platform"/>
            <consortium name="The Broad Institute Genome Sequencing Center for Infectious Disease"/>
            <person name="Wu L."/>
            <person name="Ma J."/>
        </authorList>
    </citation>
    <scope>NUCLEOTIDE SEQUENCE [LARGE SCALE GENOMIC DNA]</scope>
    <source>
        <strain evidence="3">CCUG 58412</strain>
    </source>
</reference>
<feature type="domain" description="Methyltransferase type 11" evidence="1">
    <location>
        <begin position="70"/>
        <end position="118"/>
    </location>
</feature>
<dbReference type="RefSeq" id="WP_379055842.1">
    <property type="nucleotide sequence ID" value="NZ_JBHTKB010000001.1"/>
</dbReference>
<keyword evidence="3" id="KW-1185">Reference proteome</keyword>
<evidence type="ECO:0000313" key="3">
    <source>
        <dbReference type="Proteomes" id="UP001597128"/>
    </source>
</evidence>
<accession>A0ABW3F7F3</accession>
<organism evidence="2 3">
    <name type="scientific">Methylophilus luteus</name>
    <dbReference type="NCBI Taxonomy" id="640108"/>
    <lineage>
        <taxon>Bacteria</taxon>
        <taxon>Pseudomonadati</taxon>
        <taxon>Pseudomonadota</taxon>
        <taxon>Betaproteobacteria</taxon>
        <taxon>Nitrosomonadales</taxon>
        <taxon>Methylophilaceae</taxon>
        <taxon>Methylophilus</taxon>
    </lineage>
</organism>
<comment type="caution">
    <text evidence="2">The sequence shown here is derived from an EMBL/GenBank/DDBJ whole genome shotgun (WGS) entry which is preliminary data.</text>
</comment>
<keyword evidence="2" id="KW-0808">Transferase</keyword>
<dbReference type="Gene3D" id="3.40.50.150">
    <property type="entry name" value="Vaccinia Virus protein VP39"/>
    <property type="match status" value="1"/>
</dbReference>
<dbReference type="CDD" id="cd02440">
    <property type="entry name" value="AdoMet_MTases"/>
    <property type="match status" value="1"/>
</dbReference>
<proteinExistence type="predicted"/>
<dbReference type="Pfam" id="PF08241">
    <property type="entry name" value="Methyltransf_11"/>
    <property type="match status" value="1"/>
</dbReference>
<dbReference type="InterPro" id="IPR029063">
    <property type="entry name" value="SAM-dependent_MTases_sf"/>
</dbReference>
<sequence>MQSDQPATFDATALGHYISQRETAIYGQAVADVFGFHALQLGWPGYDLLAQSRIPYKHYLHEHALKEGALLCEPEFLPLAENSVDLICMPHVLEHCHDPRQALREAFRVLVPEGTLILTGVTPFSCLGLRAKIGWFKQAGAFKRLFTARRIRDWLNVLGFEVVQSNYLMHALPINDFNWLQRQARLEKWGACTLGMTGGVYFLVAKKRVLNMRLLKPDWKKSPLNQALQAQKSRTRIQNKVQKQLECAHVDTKLD</sequence>
<evidence type="ECO:0000313" key="2">
    <source>
        <dbReference type="EMBL" id="MFD0912689.1"/>
    </source>
</evidence>
<dbReference type="GO" id="GO:0032259">
    <property type="term" value="P:methylation"/>
    <property type="evidence" value="ECO:0007669"/>
    <property type="project" value="UniProtKB-KW"/>
</dbReference>
<evidence type="ECO:0000259" key="1">
    <source>
        <dbReference type="Pfam" id="PF08241"/>
    </source>
</evidence>
<protein>
    <submittedName>
        <fullName evidence="2">Class I SAM-dependent methyltransferase</fullName>
        <ecNumber evidence="2">2.1.1.-</ecNumber>
    </submittedName>
</protein>
<dbReference type="EMBL" id="JBHTKB010000001">
    <property type="protein sequence ID" value="MFD0912689.1"/>
    <property type="molecule type" value="Genomic_DNA"/>
</dbReference>
<gene>
    <name evidence="2" type="ORF">ACFQ1Z_03935</name>
</gene>
<dbReference type="EC" id="2.1.1.-" evidence="2"/>
<dbReference type="InterPro" id="IPR013216">
    <property type="entry name" value="Methyltransf_11"/>
</dbReference>
<keyword evidence="2" id="KW-0489">Methyltransferase</keyword>
<dbReference type="Proteomes" id="UP001597128">
    <property type="component" value="Unassembled WGS sequence"/>
</dbReference>